<evidence type="ECO:0000313" key="2">
    <source>
        <dbReference type="Proteomes" id="UP000664357"/>
    </source>
</evidence>
<comment type="caution">
    <text evidence="1">The sequence shown here is derived from an EMBL/GenBank/DDBJ whole genome shotgun (WGS) entry which is preliminary data.</text>
</comment>
<dbReference type="SFLD" id="SFLDG01129">
    <property type="entry name" value="C1.5:_HAD__Beta-PGM__Phosphata"/>
    <property type="match status" value="1"/>
</dbReference>
<dbReference type="InterPro" id="IPR050155">
    <property type="entry name" value="HAD-like_hydrolase_sf"/>
</dbReference>
<gene>
    <name evidence="1" type="ORF">JZO67_000119</name>
</gene>
<accession>A0ABV0ELD7</accession>
<dbReference type="Pfam" id="PF13419">
    <property type="entry name" value="HAD_2"/>
    <property type="match status" value="1"/>
</dbReference>
<dbReference type="InterPro" id="IPR023214">
    <property type="entry name" value="HAD_sf"/>
</dbReference>
<dbReference type="Gene3D" id="3.40.50.1000">
    <property type="entry name" value="HAD superfamily/HAD-like"/>
    <property type="match status" value="1"/>
</dbReference>
<organism evidence="1 2">
    <name type="scientific">Candidatus Enterococcus ferrettii</name>
    <dbReference type="NCBI Taxonomy" id="2815324"/>
    <lineage>
        <taxon>Bacteria</taxon>
        <taxon>Bacillati</taxon>
        <taxon>Bacillota</taxon>
        <taxon>Bacilli</taxon>
        <taxon>Lactobacillales</taxon>
        <taxon>Enterococcaceae</taxon>
        <taxon>Enterococcus</taxon>
    </lineage>
</organism>
<dbReference type="SFLD" id="SFLDG01135">
    <property type="entry name" value="C1.5.6:_HAD__Beta-PGM__Phospha"/>
    <property type="match status" value="1"/>
</dbReference>
<dbReference type="InterPro" id="IPR006439">
    <property type="entry name" value="HAD-SF_hydro_IA"/>
</dbReference>
<dbReference type="Proteomes" id="UP000664357">
    <property type="component" value="Unassembled WGS sequence"/>
</dbReference>
<evidence type="ECO:0000313" key="1">
    <source>
        <dbReference type="EMBL" id="MEO1768217.1"/>
    </source>
</evidence>
<dbReference type="NCBIfam" id="TIGR01549">
    <property type="entry name" value="HAD-SF-IA-v1"/>
    <property type="match status" value="1"/>
</dbReference>
<dbReference type="EMBL" id="JAFREL020000001">
    <property type="protein sequence ID" value="MEO1768217.1"/>
    <property type="molecule type" value="Genomic_DNA"/>
</dbReference>
<protein>
    <submittedName>
        <fullName evidence="1">Phosphoglycolate phosphatase</fullName>
    </submittedName>
</protein>
<dbReference type="InterPro" id="IPR036412">
    <property type="entry name" value="HAD-like_sf"/>
</dbReference>
<keyword evidence="2" id="KW-1185">Reference proteome</keyword>
<dbReference type="PANTHER" id="PTHR43434:SF20">
    <property type="entry name" value="5'-NUCLEOTIDASE"/>
    <property type="match status" value="1"/>
</dbReference>
<dbReference type="InterPro" id="IPR041492">
    <property type="entry name" value="HAD_2"/>
</dbReference>
<dbReference type="SFLD" id="SFLDS00003">
    <property type="entry name" value="Haloacid_Dehalogenase"/>
    <property type="match status" value="1"/>
</dbReference>
<dbReference type="InterPro" id="IPR023198">
    <property type="entry name" value="PGP-like_dom2"/>
</dbReference>
<sequence length="215" mass="23755">MKKVILFDLDGTLTDSSKGILASIIYMLKELKLEIPDKEVLRTFIGPPLSLSLNNIYGMDKEAAQKAVMIYRDYYAVYGILQLEVYPGILETLVELSQHYSLGLATSKPTPYAEQIIRNLNFTSYFTGIFGADLDGKREGKAAIIKDALTHLSVEPEEAIMVGDREFDIKGAKENGLASIGVLYGFGNREELEQAGADKIVKKALEIPAAVKQFN</sequence>
<name>A0ABV0ELD7_9ENTE</name>
<reference evidence="1 2" key="1">
    <citation type="submission" date="2024-02" db="EMBL/GenBank/DDBJ databases">
        <title>The Genome Sequence of Enterococcus sp. DIV0159.</title>
        <authorList>
            <person name="Earl A."/>
            <person name="Manson A."/>
            <person name="Gilmore M."/>
            <person name="Sanders J."/>
            <person name="Shea T."/>
            <person name="Howe W."/>
            <person name="Livny J."/>
            <person name="Cuomo C."/>
            <person name="Neafsey D."/>
            <person name="Birren B."/>
        </authorList>
    </citation>
    <scope>NUCLEOTIDE SEQUENCE [LARGE SCALE GENOMIC DNA]</scope>
    <source>
        <strain evidence="1 2">665A</strain>
    </source>
</reference>
<proteinExistence type="predicted"/>
<dbReference type="SUPFAM" id="SSF56784">
    <property type="entry name" value="HAD-like"/>
    <property type="match status" value="1"/>
</dbReference>
<dbReference type="PANTHER" id="PTHR43434">
    <property type="entry name" value="PHOSPHOGLYCOLATE PHOSPHATASE"/>
    <property type="match status" value="1"/>
</dbReference>
<dbReference type="Gene3D" id="1.10.150.240">
    <property type="entry name" value="Putative phosphatase, domain 2"/>
    <property type="match status" value="1"/>
</dbReference>
<dbReference type="RefSeq" id="WP_207700931.1">
    <property type="nucleotide sequence ID" value="NZ_JAFREL020000001.1"/>
</dbReference>